<evidence type="ECO:0000256" key="1">
    <source>
        <dbReference type="SAM" id="Phobius"/>
    </source>
</evidence>
<feature type="transmembrane region" description="Helical" evidence="1">
    <location>
        <begin position="7"/>
        <end position="27"/>
    </location>
</feature>
<sequence length="781" mass="86126">MKNKRITLVVFIVGFAVVVLAGAFYFLNQHFKFFADQPIVNINNQIVISKIALFSDGSNKVPIEDIELLTPEGESQSFELLVENNSSQSYQNFTITKSDLSSASGEVISGSAIDERIVHPWPQKLVDWSSSGNTFTPSAVSVDELLVKNDKPDLTLPTDPKYAGDTFFSDDIGVDEKQLLQGSGYALAETGEGIKTAVVANSSKKFYFTVNIPANKTGVYSGEINFVDKDSNTIVAKFVLKLKIYDFAFQSQDKQSLGLFDGCYTNDRILAFGASPSDSIKHYFISSNLFKTRLSTLKDYGCNSLVMRVGEYADNQAMIKAVSDSGMAGPLILNFYGVDTSGNQNIHDTVADPISAAKFSEILTQIKNLTSLKIPIIFYGIDEPNTDALLAEHLAKVDNIKKLVGQVFGADLANSTVKNQVTTLAKVSTWEKIFSILTADNKYRTDYPIENYSTDEFLTDKVAPINNGLTKPLLGESFYFQGWNEIQKSNGTFLPINRYLAGLGLYKSGLKGSFINPAYGYRGVNYRPIYDDYAVPGAADDWQKPMFTFYPASDGFIPTLQAESWREGTEDLKYFAAYKSISESGLSNISEAKKAKLADFANVINSNLEQYNFNVNNYTLPADLDSEKMNQTKSLLNQYLEAYVAPEVPADTTPPTIEDVNLSDNQIITTNPYIITAKVTDNIGVDKVEFYVDGDLIGTSTLPDVSGVYEVPWDTSKYHSEVKVVAYDTSNNKSEVGKATTVDLSGSGGDQIVNVLPKTGEESWLNRIFQKLKNIRGLLLQ</sequence>
<reference evidence="2 3" key="1">
    <citation type="journal article" date="2016" name="Environ. Microbiol.">
        <title>Genomic resolution of a cold subsurface aquifer community provides metabolic insights for novel microbes adapted to high CO concentrations.</title>
        <authorList>
            <person name="Probst A.J."/>
            <person name="Castelle C.J."/>
            <person name="Singh A."/>
            <person name="Brown C.T."/>
            <person name="Anantharaman K."/>
            <person name="Sharon I."/>
            <person name="Hug L.A."/>
            <person name="Burstein D."/>
            <person name="Emerson J.B."/>
            <person name="Thomas B.C."/>
            <person name="Banfield J.F."/>
        </authorList>
    </citation>
    <scope>NUCLEOTIDE SEQUENCE [LARGE SCALE GENOMIC DNA]</scope>
    <source>
        <strain evidence="2">CG1_02_42_45</strain>
    </source>
</reference>
<keyword evidence="1" id="KW-0812">Transmembrane</keyword>
<dbReference type="Proteomes" id="UP000182753">
    <property type="component" value="Unassembled WGS sequence"/>
</dbReference>
<dbReference type="Pfam" id="PF17957">
    <property type="entry name" value="Big_7"/>
    <property type="match status" value="1"/>
</dbReference>
<proteinExistence type="predicted"/>
<protein>
    <submittedName>
        <fullName evidence="2">Uncharacterized protein</fullName>
    </submittedName>
</protein>
<accession>A0A1J4RUR7</accession>
<dbReference type="EMBL" id="MNUJ01000011">
    <property type="protein sequence ID" value="OIN90100.1"/>
    <property type="molecule type" value="Genomic_DNA"/>
</dbReference>
<dbReference type="InterPro" id="IPR013783">
    <property type="entry name" value="Ig-like_fold"/>
</dbReference>
<organism evidence="2 3">
    <name type="scientific">Candidatus Berkelbacteria bacterium CG1_02_42_45</name>
    <dbReference type="NCBI Taxonomy" id="1805036"/>
    <lineage>
        <taxon>Bacteria</taxon>
        <taxon>Candidatus Berkelbacteria</taxon>
    </lineage>
</organism>
<comment type="caution">
    <text evidence="2">The sequence shown here is derived from an EMBL/GenBank/DDBJ whole genome shotgun (WGS) entry which is preliminary data.</text>
</comment>
<gene>
    <name evidence="2" type="ORF">AUJ40_00595</name>
</gene>
<evidence type="ECO:0000313" key="3">
    <source>
        <dbReference type="Proteomes" id="UP000182753"/>
    </source>
</evidence>
<dbReference type="AlphaFoldDB" id="A0A1J4RUR7"/>
<keyword evidence="1" id="KW-0472">Membrane</keyword>
<evidence type="ECO:0000313" key="2">
    <source>
        <dbReference type="EMBL" id="OIN90100.1"/>
    </source>
</evidence>
<dbReference type="Gene3D" id="2.60.40.10">
    <property type="entry name" value="Immunoglobulins"/>
    <property type="match status" value="1"/>
</dbReference>
<keyword evidence="1" id="KW-1133">Transmembrane helix</keyword>
<name>A0A1J4RUR7_9BACT</name>